<keyword evidence="2" id="KW-0028">Amino-acid biosynthesis</keyword>
<protein>
    <submittedName>
        <fullName evidence="5">15227_t:CDS:1</fullName>
    </submittedName>
</protein>
<evidence type="ECO:0000259" key="3">
    <source>
        <dbReference type="SMART" id="SM01002"/>
    </source>
</evidence>
<evidence type="ECO:0000313" key="5">
    <source>
        <dbReference type="EMBL" id="CAG8478220.1"/>
    </source>
</evidence>
<name>A0A9N8W7Z6_9GLOM</name>
<evidence type="ECO:0000256" key="2">
    <source>
        <dbReference type="ARBA" id="ARBA00023154"/>
    </source>
</evidence>
<organism evidence="5 6">
    <name type="scientific">Dentiscutata erythropus</name>
    <dbReference type="NCBI Taxonomy" id="1348616"/>
    <lineage>
        <taxon>Eukaryota</taxon>
        <taxon>Fungi</taxon>
        <taxon>Fungi incertae sedis</taxon>
        <taxon>Mucoromycota</taxon>
        <taxon>Glomeromycotina</taxon>
        <taxon>Glomeromycetes</taxon>
        <taxon>Diversisporales</taxon>
        <taxon>Gigasporaceae</taxon>
        <taxon>Dentiscutata</taxon>
    </lineage>
</organism>
<dbReference type="CDD" id="cd12189">
    <property type="entry name" value="LKR_SDH_like"/>
    <property type="match status" value="1"/>
</dbReference>
<dbReference type="Gene3D" id="3.40.50.720">
    <property type="entry name" value="NAD(P)-binding Rossmann-like Domain"/>
    <property type="match status" value="2"/>
</dbReference>
<gene>
    <name evidence="5" type="ORF">DERYTH_LOCUS1792</name>
</gene>
<dbReference type="SUPFAM" id="SSF52283">
    <property type="entry name" value="Formate/glycerate dehydrogenase catalytic domain-like"/>
    <property type="match status" value="1"/>
</dbReference>
<evidence type="ECO:0000313" key="6">
    <source>
        <dbReference type="Proteomes" id="UP000789405"/>
    </source>
</evidence>
<comment type="caution">
    <text evidence="5">The sequence shown here is derived from an EMBL/GenBank/DDBJ whole genome shotgun (WGS) entry which is preliminary data.</text>
</comment>
<reference evidence="5" key="1">
    <citation type="submission" date="2021-06" db="EMBL/GenBank/DDBJ databases">
        <authorList>
            <person name="Kallberg Y."/>
            <person name="Tangrot J."/>
            <person name="Rosling A."/>
        </authorList>
    </citation>
    <scope>NUCLEOTIDE SEQUENCE</scope>
    <source>
        <strain evidence="5">MA453B</strain>
    </source>
</reference>
<proteinExistence type="predicted"/>
<dbReference type="Pfam" id="PF05222">
    <property type="entry name" value="AlaDh_PNT_N"/>
    <property type="match status" value="1"/>
</dbReference>
<evidence type="ECO:0000256" key="1">
    <source>
        <dbReference type="ARBA" id="ARBA00023002"/>
    </source>
</evidence>
<sequence length="480" mass="55134">MNVKANPFSLLSRSQSYFRYTTNLYQVRCLQSIALRREDKSHWERRVALTPDTVSRLIKETGVRIYVQPCNKRVFNDNKFRNAGAIVQEDISNADVILGIKEVPAEHLIPNKTYIFFSHTHKGQLYNMPMLQDVLDKKIRLIDYELMTDSQKRRLVLFGTHAGYAGMIDGLHGLGRRLLGLGYNTPFMHIAMSHTYKSLDSAKSTVKDIGATIADEGLPNDFSPMTFVFTGTGNVSNGVQQIFKCLPHEYIEVKDLKECVMTPHKFSNHKVYGCQVYLQDYLIRTDTGKFDTKRHYYENPKNYESLFHTKIAPYTSMLIHGSYWDSRYPRLITKEQLREIQENSNNRRLLCIADISCDIEGALEFSHSTTIDDPFFYFDAVKEVEHKKDEGEGTQIMPVDILPTEIPLESSEHFSRSLYPFMKDLINGTIDNSPVLSNATIAKDGQLMGVHTKLYEFLLRNNISQIQEMEITSSFSNKPN</sequence>
<dbReference type="EMBL" id="CAJVPY010000528">
    <property type="protein sequence ID" value="CAG8478220.1"/>
    <property type="molecule type" value="Genomic_DNA"/>
</dbReference>
<dbReference type="SMART" id="SM01003">
    <property type="entry name" value="AlaDh_PNT_N"/>
    <property type="match status" value="1"/>
</dbReference>
<dbReference type="AlphaFoldDB" id="A0A9N8W7Z6"/>
<dbReference type="FunFam" id="3.40.50.720:FF:000087">
    <property type="entry name" value="alpha-aminoadipic semialdehyde synthase, mitochondrial"/>
    <property type="match status" value="1"/>
</dbReference>
<dbReference type="InterPro" id="IPR051168">
    <property type="entry name" value="AASS"/>
</dbReference>
<keyword evidence="6" id="KW-1185">Reference proteome</keyword>
<keyword evidence="2" id="KW-0457">Lysine biosynthesis</keyword>
<feature type="domain" description="Alanine dehydrogenase/pyridine nucleotide transhydrogenase NAD(H)-binding" evidence="3">
    <location>
        <begin position="211"/>
        <end position="398"/>
    </location>
</feature>
<evidence type="ECO:0000259" key="4">
    <source>
        <dbReference type="SMART" id="SM01003"/>
    </source>
</evidence>
<dbReference type="InterPro" id="IPR007886">
    <property type="entry name" value="AlaDH/PNT_N"/>
</dbReference>
<dbReference type="PANTHER" id="PTHR11133:SF22">
    <property type="entry name" value="ALPHA-AMINOADIPIC SEMIALDEHYDE SYNTHASE, MITOCHONDRIAL"/>
    <property type="match status" value="1"/>
</dbReference>
<dbReference type="GO" id="GO:0019878">
    <property type="term" value="P:lysine biosynthetic process via aminoadipic acid"/>
    <property type="evidence" value="ECO:0007669"/>
    <property type="project" value="TreeGrafter"/>
</dbReference>
<dbReference type="GO" id="GO:0004753">
    <property type="term" value="F:saccharopine dehydrogenase activity"/>
    <property type="evidence" value="ECO:0007669"/>
    <property type="project" value="TreeGrafter"/>
</dbReference>
<feature type="domain" description="Alanine dehydrogenase/pyridine nucleotide transhydrogenase N-terminal" evidence="4">
    <location>
        <begin position="34"/>
        <end position="165"/>
    </location>
</feature>
<dbReference type="Proteomes" id="UP000789405">
    <property type="component" value="Unassembled WGS sequence"/>
</dbReference>
<dbReference type="PANTHER" id="PTHR11133">
    <property type="entry name" value="SACCHAROPINE DEHYDROGENASE"/>
    <property type="match status" value="1"/>
</dbReference>
<dbReference type="SMART" id="SM01002">
    <property type="entry name" value="AlaDh_PNT_C"/>
    <property type="match status" value="1"/>
</dbReference>
<keyword evidence="1" id="KW-0560">Oxidoreductase</keyword>
<dbReference type="OrthoDB" id="10059875at2759"/>
<accession>A0A9N8W7Z6</accession>
<dbReference type="GO" id="GO:0005737">
    <property type="term" value="C:cytoplasm"/>
    <property type="evidence" value="ECO:0007669"/>
    <property type="project" value="TreeGrafter"/>
</dbReference>
<dbReference type="InterPro" id="IPR007698">
    <property type="entry name" value="AlaDH/PNT_NAD(H)-bd"/>
</dbReference>